<accession>A0A8H5CBS0</accession>
<dbReference type="AlphaFoldDB" id="A0A8H5CBS0"/>
<dbReference type="EMBL" id="JAACJK010000016">
    <property type="protein sequence ID" value="KAF5338206.1"/>
    <property type="molecule type" value="Genomic_DNA"/>
</dbReference>
<evidence type="ECO:0000313" key="2">
    <source>
        <dbReference type="EMBL" id="KAF5338206.1"/>
    </source>
</evidence>
<keyword evidence="1" id="KW-0812">Transmembrane</keyword>
<keyword evidence="3" id="KW-1185">Reference proteome</keyword>
<dbReference type="Proteomes" id="UP000541558">
    <property type="component" value="Unassembled WGS sequence"/>
</dbReference>
<feature type="transmembrane region" description="Helical" evidence="1">
    <location>
        <begin position="21"/>
        <end position="47"/>
    </location>
</feature>
<organism evidence="2 3">
    <name type="scientific">Ephemerocybe angulata</name>
    <dbReference type="NCBI Taxonomy" id="980116"/>
    <lineage>
        <taxon>Eukaryota</taxon>
        <taxon>Fungi</taxon>
        <taxon>Dikarya</taxon>
        <taxon>Basidiomycota</taxon>
        <taxon>Agaricomycotina</taxon>
        <taxon>Agaricomycetes</taxon>
        <taxon>Agaricomycetidae</taxon>
        <taxon>Agaricales</taxon>
        <taxon>Agaricineae</taxon>
        <taxon>Psathyrellaceae</taxon>
        <taxon>Ephemerocybe</taxon>
    </lineage>
</organism>
<comment type="caution">
    <text evidence="2">The sequence shown here is derived from an EMBL/GenBank/DDBJ whole genome shotgun (WGS) entry which is preliminary data.</text>
</comment>
<keyword evidence="1" id="KW-0472">Membrane</keyword>
<sequence length="80" mass="8551">MAFRPSSARSLDGQRPRLSVWSLPPAIVLTSLSPVPFGIFTLLFLGVTTYVSLDIGLGVTQLIGGVESPPEALRNIPLFV</sequence>
<gene>
    <name evidence="2" type="ORF">D9611_014603</name>
</gene>
<reference evidence="2 3" key="1">
    <citation type="journal article" date="2020" name="ISME J.">
        <title>Uncovering the hidden diversity of litter-decomposition mechanisms in mushroom-forming fungi.</title>
        <authorList>
            <person name="Floudas D."/>
            <person name="Bentzer J."/>
            <person name="Ahren D."/>
            <person name="Johansson T."/>
            <person name="Persson P."/>
            <person name="Tunlid A."/>
        </authorList>
    </citation>
    <scope>NUCLEOTIDE SEQUENCE [LARGE SCALE GENOMIC DNA]</scope>
    <source>
        <strain evidence="2 3">CBS 175.51</strain>
    </source>
</reference>
<protein>
    <submittedName>
        <fullName evidence="2">Uncharacterized protein</fullName>
    </submittedName>
</protein>
<proteinExistence type="predicted"/>
<keyword evidence="1" id="KW-1133">Transmembrane helix</keyword>
<dbReference type="OrthoDB" id="10480140at2759"/>
<name>A0A8H5CBS0_9AGAR</name>
<evidence type="ECO:0000313" key="3">
    <source>
        <dbReference type="Proteomes" id="UP000541558"/>
    </source>
</evidence>
<evidence type="ECO:0000256" key="1">
    <source>
        <dbReference type="SAM" id="Phobius"/>
    </source>
</evidence>